<proteinExistence type="predicted"/>
<comment type="caution">
    <text evidence="2">The sequence shown here is derived from an EMBL/GenBank/DDBJ whole genome shotgun (WGS) entry which is preliminary data.</text>
</comment>
<dbReference type="AlphaFoldDB" id="A0A1Y2A1S4"/>
<evidence type="ECO:0008006" key="4">
    <source>
        <dbReference type="Google" id="ProtNLM"/>
    </source>
</evidence>
<gene>
    <name evidence="2" type="ORF">BCR34DRAFT_106548</name>
</gene>
<evidence type="ECO:0000256" key="1">
    <source>
        <dbReference type="SAM" id="SignalP"/>
    </source>
</evidence>
<dbReference type="Proteomes" id="UP000193144">
    <property type="component" value="Unassembled WGS sequence"/>
</dbReference>
<feature type="chain" id="PRO_5012033624" description="Secreted protein" evidence="1">
    <location>
        <begin position="27"/>
        <end position="94"/>
    </location>
</feature>
<organism evidence="2 3">
    <name type="scientific">Clohesyomyces aquaticus</name>
    <dbReference type="NCBI Taxonomy" id="1231657"/>
    <lineage>
        <taxon>Eukaryota</taxon>
        <taxon>Fungi</taxon>
        <taxon>Dikarya</taxon>
        <taxon>Ascomycota</taxon>
        <taxon>Pezizomycotina</taxon>
        <taxon>Dothideomycetes</taxon>
        <taxon>Pleosporomycetidae</taxon>
        <taxon>Pleosporales</taxon>
        <taxon>Lindgomycetaceae</taxon>
        <taxon>Clohesyomyces</taxon>
    </lineage>
</organism>
<dbReference type="EMBL" id="MCFA01000018">
    <property type="protein sequence ID" value="ORY16456.1"/>
    <property type="molecule type" value="Genomic_DNA"/>
</dbReference>
<feature type="signal peptide" evidence="1">
    <location>
        <begin position="1"/>
        <end position="26"/>
    </location>
</feature>
<keyword evidence="1" id="KW-0732">Signal</keyword>
<evidence type="ECO:0000313" key="3">
    <source>
        <dbReference type="Proteomes" id="UP000193144"/>
    </source>
</evidence>
<evidence type="ECO:0000313" key="2">
    <source>
        <dbReference type="EMBL" id="ORY16456.1"/>
    </source>
</evidence>
<reference evidence="2 3" key="1">
    <citation type="submission" date="2016-07" db="EMBL/GenBank/DDBJ databases">
        <title>Pervasive Adenine N6-methylation of Active Genes in Fungi.</title>
        <authorList>
            <consortium name="DOE Joint Genome Institute"/>
            <person name="Mondo S.J."/>
            <person name="Dannebaum R.O."/>
            <person name="Kuo R.C."/>
            <person name="Labutti K."/>
            <person name="Haridas S."/>
            <person name="Kuo A."/>
            <person name="Salamov A."/>
            <person name="Ahrendt S.R."/>
            <person name="Lipzen A."/>
            <person name="Sullivan W."/>
            <person name="Andreopoulos W.B."/>
            <person name="Clum A."/>
            <person name="Lindquist E."/>
            <person name="Daum C."/>
            <person name="Ramamoorthy G.K."/>
            <person name="Gryganskyi A."/>
            <person name="Culley D."/>
            <person name="Magnuson J.K."/>
            <person name="James T.Y."/>
            <person name="O'Malley M.A."/>
            <person name="Stajich J.E."/>
            <person name="Spatafora J.W."/>
            <person name="Visel A."/>
            <person name="Grigoriev I.V."/>
        </authorList>
    </citation>
    <scope>NUCLEOTIDE SEQUENCE [LARGE SCALE GENOMIC DNA]</scope>
    <source>
        <strain evidence="2 3">CBS 115471</strain>
    </source>
</reference>
<sequence>MYMWTDTKARNSLAVLALLLQHLSHNLPFPSLPITCLFGKFNLLQVTDRSPNKRAKDCEGTTRCHQPLRLLYEGASIFEEYPWPFCINLTTSPC</sequence>
<protein>
    <recommendedName>
        <fullName evidence="4">Secreted protein</fullName>
    </recommendedName>
</protein>
<name>A0A1Y2A1S4_9PLEO</name>
<accession>A0A1Y2A1S4</accession>
<keyword evidence="3" id="KW-1185">Reference proteome</keyword>